<evidence type="ECO:0000259" key="2">
    <source>
        <dbReference type="Pfam" id="PF00534"/>
    </source>
</evidence>
<proteinExistence type="predicted"/>
<protein>
    <submittedName>
        <fullName evidence="4">Glycosyltransferase</fullName>
    </submittedName>
</protein>
<accession>A0A6J4UMY4</accession>
<dbReference type="CDD" id="cd03809">
    <property type="entry name" value="GT4_MtfB-like"/>
    <property type="match status" value="1"/>
</dbReference>
<evidence type="ECO:0000313" key="4">
    <source>
        <dbReference type="EMBL" id="CAA9552575.1"/>
    </source>
</evidence>
<dbReference type="Gene3D" id="3.40.50.2000">
    <property type="entry name" value="Glycogen Phosphorylase B"/>
    <property type="match status" value="2"/>
</dbReference>
<dbReference type="PANTHER" id="PTHR46401:SF2">
    <property type="entry name" value="GLYCOSYLTRANSFERASE WBBK-RELATED"/>
    <property type="match status" value="1"/>
</dbReference>
<sequence length="385" mass="41488">MPNRSGPGLRVMVDDSAAVHQGAGIGRYARNVVRAAILAGDDIDWVLAYAAGSARPPFFEEALGGLAANDRVEVRRLPLSDAWATRLWHRARLPVPIQLLARRRADVVYSPDLAVAPSGRTPRVPTIHDLAFLVHPELYPPRLLAYLRAVTGRQIAAAAHVVTVSESSRADLVERAGVAPDRISIVPNGVDKRFFVARQPDAALRARLRLPQDYLLTVGSLEPRKNHLGLFAALDALAPADRLPLVVAGRAGWDNEAIMAELRRREGLGEVVFLPDAPDADLPALYAGAAVMVYPARYEGFGIPVIEAMATGIPVVVNDTPALREAAGPHGIVADASDPAALAGAITSALRGRRRDPERQAWARTWDWDRSGELLAEVLARVSRG</sequence>
<dbReference type="InterPro" id="IPR001296">
    <property type="entry name" value="Glyco_trans_1"/>
</dbReference>
<feature type="domain" description="Glycosyl transferase family 1" evidence="2">
    <location>
        <begin position="211"/>
        <end position="361"/>
    </location>
</feature>
<evidence type="ECO:0000256" key="1">
    <source>
        <dbReference type="ARBA" id="ARBA00022679"/>
    </source>
</evidence>
<dbReference type="EMBL" id="CADCWK010000092">
    <property type="protein sequence ID" value="CAA9552575.1"/>
    <property type="molecule type" value="Genomic_DNA"/>
</dbReference>
<dbReference type="AlphaFoldDB" id="A0A6J4UMY4"/>
<keyword evidence="1 4" id="KW-0808">Transferase</keyword>
<dbReference type="InterPro" id="IPR028098">
    <property type="entry name" value="Glyco_trans_4-like_N"/>
</dbReference>
<name>A0A6J4UMY4_9BACT</name>
<dbReference type="SUPFAM" id="SSF53756">
    <property type="entry name" value="UDP-Glycosyltransferase/glycogen phosphorylase"/>
    <property type="match status" value="1"/>
</dbReference>
<evidence type="ECO:0000259" key="3">
    <source>
        <dbReference type="Pfam" id="PF13439"/>
    </source>
</evidence>
<gene>
    <name evidence="4" type="ORF">AVDCRST_MAG33-1008</name>
</gene>
<dbReference type="GO" id="GO:0009103">
    <property type="term" value="P:lipopolysaccharide biosynthetic process"/>
    <property type="evidence" value="ECO:0007669"/>
    <property type="project" value="TreeGrafter"/>
</dbReference>
<dbReference type="PANTHER" id="PTHR46401">
    <property type="entry name" value="GLYCOSYLTRANSFERASE WBBK-RELATED"/>
    <property type="match status" value="1"/>
</dbReference>
<organism evidence="4">
    <name type="scientific">uncultured Thermomicrobiales bacterium</name>
    <dbReference type="NCBI Taxonomy" id="1645740"/>
    <lineage>
        <taxon>Bacteria</taxon>
        <taxon>Pseudomonadati</taxon>
        <taxon>Thermomicrobiota</taxon>
        <taxon>Thermomicrobia</taxon>
        <taxon>Thermomicrobiales</taxon>
        <taxon>environmental samples</taxon>
    </lineage>
</organism>
<reference evidence="4" key="1">
    <citation type="submission" date="2020-02" db="EMBL/GenBank/DDBJ databases">
        <authorList>
            <person name="Meier V. D."/>
        </authorList>
    </citation>
    <scope>NUCLEOTIDE SEQUENCE</scope>
    <source>
        <strain evidence="4">AVDCRST_MAG33</strain>
    </source>
</reference>
<dbReference type="GO" id="GO:0016757">
    <property type="term" value="F:glycosyltransferase activity"/>
    <property type="evidence" value="ECO:0007669"/>
    <property type="project" value="InterPro"/>
</dbReference>
<feature type="domain" description="Glycosyltransferase subfamily 4-like N-terminal" evidence="3">
    <location>
        <begin position="24"/>
        <end position="191"/>
    </location>
</feature>
<dbReference type="Pfam" id="PF13439">
    <property type="entry name" value="Glyco_transf_4"/>
    <property type="match status" value="1"/>
</dbReference>
<dbReference type="Pfam" id="PF00534">
    <property type="entry name" value="Glycos_transf_1"/>
    <property type="match status" value="1"/>
</dbReference>